<accession>A0ABV9AP15</accession>
<feature type="transmembrane region" description="Helical" evidence="1">
    <location>
        <begin position="174"/>
        <end position="196"/>
    </location>
</feature>
<feature type="transmembrane region" description="Helical" evidence="1">
    <location>
        <begin position="368"/>
        <end position="386"/>
    </location>
</feature>
<organism evidence="2 3">
    <name type="scientific">Streptomyces vulcanius</name>
    <dbReference type="NCBI Taxonomy" id="1441876"/>
    <lineage>
        <taxon>Bacteria</taxon>
        <taxon>Bacillati</taxon>
        <taxon>Actinomycetota</taxon>
        <taxon>Actinomycetes</taxon>
        <taxon>Kitasatosporales</taxon>
        <taxon>Streptomycetaceae</taxon>
        <taxon>Streptomyces</taxon>
    </lineage>
</organism>
<dbReference type="EMBL" id="JBHSFK010000008">
    <property type="protein sequence ID" value="MFC4500787.1"/>
    <property type="molecule type" value="Genomic_DNA"/>
</dbReference>
<dbReference type="Proteomes" id="UP001595839">
    <property type="component" value="Unassembled WGS sequence"/>
</dbReference>
<reference evidence="3" key="1">
    <citation type="journal article" date="2019" name="Int. J. Syst. Evol. Microbiol.">
        <title>The Global Catalogue of Microorganisms (GCM) 10K type strain sequencing project: providing services to taxonomists for standard genome sequencing and annotation.</title>
        <authorList>
            <consortium name="The Broad Institute Genomics Platform"/>
            <consortium name="The Broad Institute Genome Sequencing Center for Infectious Disease"/>
            <person name="Wu L."/>
            <person name="Ma J."/>
        </authorList>
    </citation>
    <scope>NUCLEOTIDE SEQUENCE [LARGE SCALE GENOMIC DNA]</scope>
    <source>
        <strain evidence="3">CGMCC 4.7177</strain>
    </source>
</reference>
<keyword evidence="1" id="KW-0472">Membrane</keyword>
<feature type="transmembrane region" description="Helical" evidence="1">
    <location>
        <begin position="333"/>
        <end position="356"/>
    </location>
</feature>
<feature type="transmembrane region" description="Helical" evidence="1">
    <location>
        <begin position="291"/>
        <end position="313"/>
    </location>
</feature>
<feature type="transmembrane region" description="Helical" evidence="1">
    <location>
        <begin position="253"/>
        <end position="279"/>
    </location>
</feature>
<feature type="transmembrane region" description="Helical" evidence="1">
    <location>
        <begin position="419"/>
        <end position="436"/>
    </location>
</feature>
<comment type="caution">
    <text evidence="2">The sequence shown here is derived from an EMBL/GenBank/DDBJ whole genome shotgun (WGS) entry which is preliminary data.</text>
</comment>
<feature type="transmembrane region" description="Helical" evidence="1">
    <location>
        <begin position="50"/>
        <end position="68"/>
    </location>
</feature>
<proteinExistence type="predicted"/>
<evidence type="ECO:0000313" key="3">
    <source>
        <dbReference type="Proteomes" id="UP001595839"/>
    </source>
</evidence>
<evidence type="ECO:0000256" key="1">
    <source>
        <dbReference type="SAM" id="Phobius"/>
    </source>
</evidence>
<evidence type="ECO:0000313" key="2">
    <source>
        <dbReference type="EMBL" id="MFC4500787.1"/>
    </source>
</evidence>
<keyword evidence="1" id="KW-0812">Transmembrane</keyword>
<name>A0ABV9AP15_9ACTN</name>
<dbReference type="RefSeq" id="WP_381172109.1">
    <property type="nucleotide sequence ID" value="NZ_JBHSFK010000008.1"/>
</dbReference>
<feature type="transmembrane region" description="Helical" evidence="1">
    <location>
        <begin position="208"/>
        <end position="241"/>
    </location>
</feature>
<feature type="transmembrane region" description="Helical" evidence="1">
    <location>
        <begin position="9"/>
        <end position="30"/>
    </location>
</feature>
<sequence length="439" mass="46986">MTRDLRRDLYAAGAAALLVTAAVLVGRHIQDAHHTLRVNWPPLLGTWRPHVGPGTPAAVLSAAATVAYGPALAARLPWRALLATAWGTSTAWILSLALIDGRQRGVAGRLTTRHEYLQVIDRFDDIPGTLRDFTHHILLHSPDNWPAHVAGHPPGATLTFVLLDRIGLRGGGWAGVWCVTVGATACVAVLVAVRALAGEGLARRAAPFLVLAPAAVWMGTSADAYFAAVAAWAVALLALAVTGRWVGWAAGSGLLFGLTCYLSYGLTLFALIGAAVLWLGRHRVRERPVLLVLFLAGLAVVPTAFTLAGFDWWEAYRLLVTRYYQGAGGVRPYGYWVWANLACTVLITGLATAAGLRRTAVALIRDQDGVRLALLVAATLSALLVADLSGMSKAETERIWLPFAMWLLPSCAFLTRPRAWLAAQAVLALLLNHLLLTGW</sequence>
<evidence type="ECO:0008006" key="4">
    <source>
        <dbReference type="Google" id="ProtNLM"/>
    </source>
</evidence>
<gene>
    <name evidence="2" type="ORF">ACFPIH_14850</name>
</gene>
<feature type="transmembrane region" description="Helical" evidence="1">
    <location>
        <begin position="80"/>
        <end position="99"/>
    </location>
</feature>
<keyword evidence="3" id="KW-1185">Reference proteome</keyword>
<protein>
    <recommendedName>
        <fullName evidence="4">Integral membrane protein</fullName>
    </recommendedName>
</protein>
<keyword evidence="1" id="KW-1133">Transmembrane helix</keyword>